<proteinExistence type="predicted"/>
<dbReference type="Proteomes" id="UP000681722">
    <property type="component" value="Unassembled WGS sequence"/>
</dbReference>
<dbReference type="Proteomes" id="UP000663829">
    <property type="component" value="Unassembled WGS sequence"/>
</dbReference>
<sequence>MFSAIFLGLAETAQARKQGGHGRTGLIVSIIIGILFDMHSDEAMKICDKLYRLRENPSLKLSPHRPINLDIQPLKKATYCHVYL</sequence>
<evidence type="ECO:0000313" key="1">
    <source>
        <dbReference type="EMBL" id="CAF0913609.1"/>
    </source>
</evidence>
<keyword evidence="3" id="KW-1185">Reference proteome</keyword>
<dbReference type="OrthoDB" id="2017893at2759"/>
<protein>
    <submittedName>
        <fullName evidence="1">Uncharacterized protein</fullName>
    </submittedName>
</protein>
<evidence type="ECO:0000313" key="2">
    <source>
        <dbReference type="EMBL" id="CAF3694224.1"/>
    </source>
</evidence>
<reference evidence="1" key="1">
    <citation type="submission" date="2021-02" db="EMBL/GenBank/DDBJ databases">
        <authorList>
            <person name="Nowell W R."/>
        </authorList>
    </citation>
    <scope>NUCLEOTIDE SEQUENCE</scope>
</reference>
<accession>A0A814AJD2</accession>
<dbReference type="AlphaFoldDB" id="A0A814AJD2"/>
<comment type="caution">
    <text evidence="1">The sequence shown here is derived from an EMBL/GenBank/DDBJ whole genome shotgun (WGS) entry which is preliminary data.</text>
</comment>
<evidence type="ECO:0000313" key="3">
    <source>
        <dbReference type="Proteomes" id="UP000663829"/>
    </source>
</evidence>
<dbReference type="EMBL" id="CAJOBC010001707">
    <property type="protein sequence ID" value="CAF3694224.1"/>
    <property type="molecule type" value="Genomic_DNA"/>
</dbReference>
<name>A0A814AJD2_9BILA</name>
<organism evidence="1 3">
    <name type="scientific">Didymodactylos carnosus</name>
    <dbReference type="NCBI Taxonomy" id="1234261"/>
    <lineage>
        <taxon>Eukaryota</taxon>
        <taxon>Metazoa</taxon>
        <taxon>Spiralia</taxon>
        <taxon>Gnathifera</taxon>
        <taxon>Rotifera</taxon>
        <taxon>Eurotatoria</taxon>
        <taxon>Bdelloidea</taxon>
        <taxon>Philodinida</taxon>
        <taxon>Philodinidae</taxon>
        <taxon>Didymodactylos</taxon>
    </lineage>
</organism>
<gene>
    <name evidence="1" type="ORF">GPM918_LOCUS9277</name>
    <name evidence="2" type="ORF">SRO942_LOCUS9278</name>
</gene>
<dbReference type="EMBL" id="CAJNOQ010001707">
    <property type="protein sequence ID" value="CAF0913609.1"/>
    <property type="molecule type" value="Genomic_DNA"/>
</dbReference>